<evidence type="ECO:0000256" key="4">
    <source>
        <dbReference type="ARBA" id="ARBA00022692"/>
    </source>
</evidence>
<feature type="transmembrane region" description="Helical" evidence="9">
    <location>
        <begin position="641"/>
        <end position="659"/>
    </location>
</feature>
<feature type="transmembrane region" description="Helical" evidence="9">
    <location>
        <begin position="777"/>
        <end position="798"/>
    </location>
</feature>
<evidence type="ECO:0000256" key="3">
    <source>
        <dbReference type="ARBA" id="ARBA00022679"/>
    </source>
</evidence>
<dbReference type="Proteomes" id="UP000694523">
    <property type="component" value="Unplaced"/>
</dbReference>
<keyword evidence="12" id="KW-1185">Reference proteome</keyword>
<dbReference type="PANTHER" id="PTHR13533:SF1">
    <property type="entry name" value="N-ACETYLNEURAMINATE 9-O-ACETYLTRANSFERASE"/>
    <property type="match status" value="1"/>
</dbReference>
<feature type="transmembrane region" description="Helical" evidence="9">
    <location>
        <begin position="680"/>
        <end position="697"/>
    </location>
</feature>
<feature type="transmembrane region" description="Helical" evidence="9">
    <location>
        <begin position="586"/>
        <end position="608"/>
    </location>
</feature>
<evidence type="ECO:0000256" key="8">
    <source>
        <dbReference type="SAM" id="MobiDB-lite"/>
    </source>
</evidence>
<feature type="transmembrane region" description="Helical" evidence="9">
    <location>
        <begin position="351"/>
        <end position="374"/>
    </location>
</feature>
<feature type="domain" description="Cas1p 10 TM acyl transferase" evidence="10">
    <location>
        <begin position="336"/>
        <end position="814"/>
    </location>
</feature>
<name>A0A8C6U2X5_9GOBI</name>
<evidence type="ECO:0000256" key="6">
    <source>
        <dbReference type="ARBA" id="ARBA00023136"/>
    </source>
</evidence>
<dbReference type="InterPro" id="IPR012419">
    <property type="entry name" value="Cas1_AcylTrans_dom"/>
</dbReference>
<protein>
    <submittedName>
        <fullName evidence="11">CAS1 domain containing 1</fullName>
    </submittedName>
</protein>
<comment type="similarity">
    <text evidence="2">Belongs to the PC-esterase family. CASD1 subfamily.</text>
</comment>
<keyword evidence="4 9" id="KW-0812">Transmembrane</keyword>
<evidence type="ECO:0000256" key="5">
    <source>
        <dbReference type="ARBA" id="ARBA00022989"/>
    </source>
</evidence>
<feature type="transmembrane region" description="Helical" evidence="9">
    <location>
        <begin position="476"/>
        <end position="497"/>
    </location>
</feature>
<dbReference type="Pfam" id="PF07779">
    <property type="entry name" value="Cas1_AcylT"/>
    <property type="match status" value="1"/>
</dbReference>
<feature type="transmembrane region" description="Helical" evidence="9">
    <location>
        <begin position="709"/>
        <end position="727"/>
    </location>
</feature>
<feature type="transmembrane region" description="Helical" evidence="9">
    <location>
        <begin position="436"/>
        <end position="455"/>
    </location>
</feature>
<evidence type="ECO:0000256" key="1">
    <source>
        <dbReference type="ARBA" id="ARBA00004141"/>
    </source>
</evidence>
<keyword evidence="5 9" id="KW-1133">Transmembrane helix</keyword>
<keyword evidence="3" id="KW-0808">Transferase</keyword>
<dbReference type="AlphaFoldDB" id="A0A8C6U2X5"/>
<dbReference type="Ensembl" id="ENSNMLT00000033897.1">
    <property type="protein sequence ID" value="ENSNMLP00000030395.1"/>
    <property type="gene ID" value="ENSNMLG00000019171.1"/>
</dbReference>
<reference evidence="11" key="2">
    <citation type="submission" date="2025-09" db="UniProtKB">
        <authorList>
            <consortium name="Ensembl"/>
        </authorList>
    </citation>
    <scope>IDENTIFICATION</scope>
</reference>
<accession>A0A8C6U2X5</accession>
<evidence type="ECO:0000256" key="9">
    <source>
        <dbReference type="SAM" id="Phobius"/>
    </source>
</evidence>
<evidence type="ECO:0000259" key="10">
    <source>
        <dbReference type="Pfam" id="PF07779"/>
    </source>
</evidence>
<comment type="subcellular location">
    <subcellularLocation>
        <location evidence="1">Membrane</location>
        <topology evidence="1">Multi-pass membrane protein</topology>
    </subcellularLocation>
</comment>
<organism evidence="11 12">
    <name type="scientific">Neogobius melanostomus</name>
    <name type="common">round goby</name>
    <dbReference type="NCBI Taxonomy" id="47308"/>
    <lineage>
        <taxon>Eukaryota</taxon>
        <taxon>Metazoa</taxon>
        <taxon>Chordata</taxon>
        <taxon>Craniata</taxon>
        <taxon>Vertebrata</taxon>
        <taxon>Euteleostomi</taxon>
        <taxon>Actinopterygii</taxon>
        <taxon>Neopterygii</taxon>
        <taxon>Teleostei</taxon>
        <taxon>Neoteleostei</taxon>
        <taxon>Acanthomorphata</taxon>
        <taxon>Gobiaria</taxon>
        <taxon>Gobiiformes</taxon>
        <taxon>Gobioidei</taxon>
        <taxon>Gobiidae</taxon>
        <taxon>Benthophilinae</taxon>
        <taxon>Neogobiini</taxon>
        <taxon>Neogobius</taxon>
    </lineage>
</organism>
<keyword evidence="6 9" id="KW-0472">Membrane</keyword>
<feature type="transmembrane region" description="Helical" evidence="9">
    <location>
        <begin position="554"/>
        <end position="574"/>
    </location>
</feature>
<evidence type="ECO:0000313" key="12">
    <source>
        <dbReference type="Proteomes" id="UP000694523"/>
    </source>
</evidence>
<evidence type="ECO:0000256" key="2">
    <source>
        <dbReference type="ARBA" id="ARBA00010666"/>
    </source>
</evidence>
<proteinExistence type="inferred from homology"/>
<sequence>MAVAEACAGERPRCAGGNAEFPPSVEASDSASWGCPKACLPACCHRGAQTVGAAYSLGRQYCSTDKAKVISLVLVSLLLVCHSASRYYRGSDSCQWLLSTGHFLDNNVWKPDGCTMHSYSSTEAKACLAGKQVAFIGDSRMWHLFISFIRILTATNYTPAWRHVDINYKINDSTAQVNFLWNPMPNADMTTRLASLTQAPVKPDAIIIGVAAWVIEGTKGSAEGLRQYKDKLTSMAGALERLAQDGDVYWHIQEPVRWSALQPFQKNITNKQIDLYNEAATEALNIGSSRIKAFEVSRRAGLESMAEIADGLHMAPRVRDLAAMAFMNSLCNKLARPIDGSCCQTTPPLTFLQKMALCVFMGSALVFLILHFLIKRSHRRPPAPDVESLEEKKPATASGPPGAEAVCGALCRMGLIMVYFYLCDRADMFQKEQKHYSHSAFFIPLIMVFVLGLFCSESTKESRLLNREQTDEWKGWMQLVILIYHISGASAFIPVYMHVRVLVAAYLFQTGYGHLSFFWLKADFGLYRLCQVLFRINFLVLLLCVVMDRPYQFYYFVPLVTFWFVLIYSTLAMWPQIVQKKANNSILWHLGVLLKLLGLLLLICFFASSQGLFESTFTAWPLSALFELNGSIHEWWFRWKLDRFAVMEGMLFAFLYLLLRKKQVLMEGRGETLFSAKVSIPLLLLSLLSFITYSVWASNCKSKAQCNEMHPYISVVPILAFILIRNIPGSARSMYSSFFAWFGKISLELFICQYHIWLADDTKSILVLIPGNPSLNILVSSFIFVCVAHEVSLITNVLAQLLIPKDSVVLLKRLGALGLLSLLLLVRGHTSSGA</sequence>
<feature type="transmembrane region" description="Helical" evidence="9">
    <location>
        <begin position="532"/>
        <end position="548"/>
    </location>
</feature>
<feature type="region of interest" description="Disordered" evidence="8">
    <location>
        <begin position="381"/>
        <end position="401"/>
    </location>
</feature>
<keyword evidence="7" id="KW-0325">Glycoprotein</keyword>
<dbReference type="GO" id="GO:0000139">
    <property type="term" value="C:Golgi membrane"/>
    <property type="evidence" value="ECO:0007669"/>
    <property type="project" value="TreeGrafter"/>
</dbReference>
<evidence type="ECO:0000256" key="7">
    <source>
        <dbReference type="ARBA" id="ARBA00023180"/>
    </source>
</evidence>
<dbReference type="GO" id="GO:0047186">
    <property type="term" value="F:N-acetylneuraminate 9-O-acetyltransferase activity"/>
    <property type="evidence" value="ECO:0007669"/>
    <property type="project" value="TreeGrafter"/>
</dbReference>
<dbReference type="PANTHER" id="PTHR13533">
    <property type="entry name" value="N-ACETYLNEURAMINATE 9-O-ACETYLTRANSFERASE"/>
    <property type="match status" value="1"/>
</dbReference>
<evidence type="ECO:0000313" key="11">
    <source>
        <dbReference type="Ensembl" id="ENSNMLP00000030395.1"/>
    </source>
</evidence>
<feature type="transmembrane region" description="Helical" evidence="9">
    <location>
        <begin position="739"/>
        <end position="757"/>
    </location>
</feature>
<dbReference type="GO" id="GO:0005975">
    <property type="term" value="P:carbohydrate metabolic process"/>
    <property type="evidence" value="ECO:0007669"/>
    <property type="project" value="UniProtKB-ARBA"/>
</dbReference>
<reference evidence="11" key="1">
    <citation type="submission" date="2025-08" db="UniProtKB">
        <authorList>
            <consortium name="Ensembl"/>
        </authorList>
    </citation>
    <scope>IDENTIFICATION</scope>
</reference>